<gene>
    <name evidence="1" type="ORF">LCGC14_2568850</name>
</gene>
<dbReference type="AlphaFoldDB" id="A0A0F9CTW5"/>
<name>A0A0F9CTW5_9ZZZZ</name>
<proteinExistence type="predicted"/>
<accession>A0A0F9CTW5</accession>
<reference evidence="1" key="1">
    <citation type="journal article" date="2015" name="Nature">
        <title>Complex archaea that bridge the gap between prokaryotes and eukaryotes.</title>
        <authorList>
            <person name="Spang A."/>
            <person name="Saw J.H."/>
            <person name="Jorgensen S.L."/>
            <person name="Zaremba-Niedzwiedzka K."/>
            <person name="Martijn J."/>
            <person name="Lind A.E."/>
            <person name="van Eijk R."/>
            <person name="Schleper C."/>
            <person name="Guy L."/>
            <person name="Ettema T.J."/>
        </authorList>
    </citation>
    <scope>NUCLEOTIDE SEQUENCE</scope>
</reference>
<organism evidence="1">
    <name type="scientific">marine sediment metagenome</name>
    <dbReference type="NCBI Taxonomy" id="412755"/>
    <lineage>
        <taxon>unclassified sequences</taxon>
        <taxon>metagenomes</taxon>
        <taxon>ecological metagenomes</taxon>
    </lineage>
</organism>
<protein>
    <submittedName>
        <fullName evidence="1">Uncharacterized protein</fullName>
    </submittedName>
</protein>
<comment type="caution">
    <text evidence="1">The sequence shown here is derived from an EMBL/GenBank/DDBJ whole genome shotgun (WGS) entry which is preliminary data.</text>
</comment>
<evidence type="ECO:0000313" key="1">
    <source>
        <dbReference type="EMBL" id="KKL09141.1"/>
    </source>
</evidence>
<sequence>MNWLVTQLIKEARDRRFNINDKVRYFTDKLKGKGKGVVLTPSFTKGTVVDFDNEARRYRVKNDRDEMIDVHPRNIIPDSIHAPAVNIPKALPAMTVPDIV</sequence>
<dbReference type="EMBL" id="LAZR01042600">
    <property type="protein sequence ID" value="KKL09141.1"/>
    <property type="molecule type" value="Genomic_DNA"/>
</dbReference>